<evidence type="ECO:0000313" key="3">
    <source>
        <dbReference type="Proteomes" id="UP000030763"/>
    </source>
</evidence>
<dbReference type="AlphaFoldDB" id="U6ME90"/>
<dbReference type="OrthoDB" id="349353at2759"/>
<reference evidence="2" key="2">
    <citation type="submission" date="2013-10" db="EMBL/GenBank/DDBJ databases">
        <authorList>
            <person name="Aslett M."/>
        </authorList>
    </citation>
    <scope>NUCLEOTIDE SEQUENCE [LARGE SCALE GENOMIC DNA]</scope>
    <source>
        <strain evidence="2">Weybridge</strain>
    </source>
</reference>
<feature type="compositionally biased region" description="Basic and acidic residues" evidence="1">
    <location>
        <begin position="138"/>
        <end position="155"/>
    </location>
</feature>
<dbReference type="GeneID" id="25337461"/>
<sequence length="630" mass="66701">MTAPNFPDITCGNPVAPAASTPAACVAANDVPGAAVSRCICTDDPVEDLLQKHRRRSLPSLPVKLPLRLLLPYALPHNLIKAATYNETASKGARKRLKTSNLAADVLKKEQQQEEQQGLQQEQQRDQQKGGHTPPQQEQEREPQHDKLEKHKDEQQPGLVLYTATLLLEEVISFCEQKVTLELLPHRLHMNVSKTKKKQGEENQAGRFSSLAAALTWLQRQLHSEGAVLPAAAGCLCSSYRNVFDCMQQAQRAAATAQETAAAAATTETPTAAHACCASSVLMEAATHEAREALQLLPVFKSIQVAAATTKASGTGAHPVEREAPAFLAAAAAAAAWAAAASDPPPLRQCSSSRSTSSSCRCEEVLRVAAVGSCCCCTVSSPWVSLSAWRSFCLASHPSVRLYDLLLLAAGQRRLFAAGDSSPDQLQQLMEASALVACMEQQHQDPSLEADVAAVAAADTAMQCANAAVRELVGSTGPSSSCCRRVATWIAAPNPFAEATATKRHRSSDGFSVPQLERQQPACLAFLVVLPEEDLLGNSGTAAAAAAAAKRAWTLGAPAAVPLICGTTFYSAPSRECSISKFGRSISRVGSGKDSCTSNSSSKATELQHTLSEWDSLAAAPPGLPILRCC</sequence>
<proteinExistence type="predicted"/>
<protein>
    <submittedName>
        <fullName evidence="2">Uncharacterized protein</fullName>
    </submittedName>
</protein>
<feature type="region of interest" description="Disordered" evidence="1">
    <location>
        <begin position="109"/>
        <end position="155"/>
    </location>
</feature>
<reference evidence="2" key="1">
    <citation type="submission" date="2013-10" db="EMBL/GenBank/DDBJ databases">
        <title>Genomic analysis of the causative agents of coccidiosis in chickens.</title>
        <authorList>
            <person name="Reid A.J."/>
            <person name="Blake D."/>
            <person name="Billington K."/>
            <person name="Browne H."/>
            <person name="Dunn M."/>
            <person name="Hung S."/>
            <person name="Kawahara F."/>
            <person name="Miranda-Saavedra D."/>
            <person name="Mourier T."/>
            <person name="Nagra H."/>
            <person name="Otto T.D."/>
            <person name="Rawlings N."/>
            <person name="Sanchez A."/>
            <person name="Sanders M."/>
            <person name="Subramaniam C."/>
            <person name="Tay Y."/>
            <person name="Dear P."/>
            <person name="Doerig C."/>
            <person name="Gruber A."/>
            <person name="Parkinson J."/>
            <person name="Shirley M."/>
            <person name="Wan K.L."/>
            <person name="Berriman M."/>
            <person name="Tomley F."/>
            <person name="Pain A."/>
        </authorList>
    </citation>
    <scope>NUCLEOTIDE SEQUENCE [LARGE SCALE GENOMIC DNA]</scope>
    <source>
        <strain evidence="2">Weybridge</strain>
    </source>
</reference>
<name>U6ME90_EIMMA</name>
<gene>
    <name evidence="2" type="ORF">EMWEY_00034750</name>
</gene>
<dbReference type="EMBL" id="HG721926">
    <property type="protein sequence ID" value="CDJ60774.1"/>
    <property type="molecule type" value="Genomic_DNA"/>
</dbReference>
<evidence type="ECO:0000313" key="2">
    <source>
        <dbReference type="EMBL" id="CDJ60774.1"/>
    </source>
</evidence>
<evidence type="ECO:0000256" key="1">
    <source>
        <dbReference type="SAM" id="MobiDB-lite"/>
    </source>
</evidence>
<dbReference type="RefSeq" id="XP_013337424.1">
    <property type="nucleotide sequence ID" value="XM_013481970.1"/>
</dbReference>
<dbReference type="VEuPathDB" id="ToxoDB:EMWEY_00034750"/>
<keyword evidence="3" id="KW-1185">Reference proteome</keyword>
<dbReference type="OMA" id="RCICTDD"/>
<organism evidence="2 3">
    <name type="scientific">Eimeria maxima</name>
    <name type="common">Coccidian parasite</name>
    <dbReference type="NCBI Taxonomy" id="5804"/>
    <lineage>
        <taxon>Eukaryota</taxon>
        <taxon>Sar</taxon>
        <taxon>Alveolata</taxon>
        <taxon>Apicomplexa</taxon>
        <taxon>Conoidasida</taxon>
        <taxon>Coccidia</taxon>
        <taxon>Eucoccidiorida</taxon>
        <taxon>Eimeriorina</taxon>
        <taxon>Eimeriidae</taxon>
        <taxon>Eimeria</taxon>
    </lineage>
</organism>
<dbReference type="Proteomes" id="UP000030763">
    <property type="component" value="Unassembled WGS sequence"/>
</dbReference>
<accession>U6ME90</accession>